<protein>
    <submittedName>
        <fullName evidence="1">Uncharacterized protein</fullName>
    </submittedName>
</protein>
<name>A0AAV6UL32_9ARAC</name>
<comment type="caution">
    <text evidence="1">The sequence shown here is derived from an EMBL/GenBank/DDBJ whole genome shotgun (WGS) entry which is preliminary data.</text>
</comment>
<organism evidence="1 2">
    <name type="scientific">Oedothorax gibbosus</name>
    <dbReference type="NCBI Taxonomy" id="931172"/>
    <lineage>
        <taxon>Eukaryota</taxon>
        <taxon>Metazoa</taxon>
        <taxon>Ecdysozoa</taxon>
        <taxon>Arthropoda</taxon>
        <taxon>Chelicerata</taxon>
        <taxon>Arachnida</taxon>
        <taxon>Araneae</taxon>
        <taxon>Araneomorphae</taxon>
        <taxon>Entelegynae</taxon>
        <taxon>Araneoidea</taxon>
        <taxon>Linyphiidae</taxon>
        <taxon>Erigoninae</taxon>
        <taxon>Oedothorax</taxon>
    </lineage>
</organism>
<accession>A0AAV6UL32</accession>
<keyword evidence="2" id="KW-1185">Reference proteome</keyword>
<dbReference type="Proteomes" id="UP000827092">
    <property type="component" value="Unassembled WGS sequence"/>
</dbReference>
<evidence type="ECO:0000313" key="2">
    <source>
        <dbReference type="Proteomes" id="UP000827092"/>
    </source>
</evidence>
<gene>
    <name evidence="1" type="ORF">JTE90_005718</name>
</gene>
<dbReference type="EMBL" id="JAFNEN010000346">
    <property type="protein sequence ID" value="KAG8185122.1"/>
    <property type="molecule type" value="Genomic_DNA"/>
</dbReference>
<reference evidence="1 2" key="1">
    <citation type="journal article" date="2022" name="Nat. Ecol. Evol.">
        <title>A masculinizing supergene underlies an exaggerated male reproductive morph in a spider.</title>
        <authorList>
            <person name="Hendrickx F."/>
            <person name="De Corte Z."/>
            <person name="Sonet G."/>
            <person name="Van Belleghem S.M."/>
            <person name="Kostlbacher S."/>
            <person name="Vangestel C."/>
        </authorList>
    </citation>
    <scope>NUCLEOTIDE SEQUENCE [LARGE SCALE GENOMIC DNA]</scope>
    <source>
        <strain evidence="1">W744_W776</strain>
    </source>
</reference>
<sequence length="78" mass="8647">MAISPSDAFRVKKKEHRSIALINHSRTCSSARENAGPVSLRGAFLGRFIRGRISGDISFYMQKTHGNDGNESVRAWVV</sequence>
<dbReference type="AlphaFoldDB" id="A0AAV6UL32"/>
<evidence type="ECO:0000313" key="1">
    <source>
        <dbReference type="EMBL" id="KAG8185122.1"/>
    </source>
</evidence>
<proteinExistence type="predicted"/>